<keyword evidence="1" id="KW-0472">Membrane</keyword>
<dbReference type="AlphaFoldDB" id="A0A7K2IM93"/>
<feature type="transmembrane region" description="Helical" evidence="1">
    <location>
        <begin position="16"/>
        <end position="34"/>
    </location>
</feature>
<evidence type="ECO:0008006" key="4">
    <source>
        <dbReference type="Google" id="ProtNLM"/>
    </source>
</evidence>
<gene>
    <name evidence="2" type="ORF">GTW20_02015</name>
</gene>
<protein>
    <recommendedName>
        <fullName evidence="4">Integral membrane protein</fullName>
    </recommendedName>
</protein>
<keyword evidence="1" id="KW-0812">Transmembrane</keyword>
<keyword evidence="1" id="KW-1133">Transmembrane helix</keyword>
<feature type="transmembrane region" description="Helical" evidence="1">
    <location>
        <begin position="111"/>
        <end position="130"/>
    </location>
</feature>
<accession>A0A7K2IM93</accession>
<dbReference type="Proteomes" id="UP000467124">
    <property type="component" value="Unassembled WGS sequence"/>
</dbReference>
<name>A0A7K2IM93_9ACTN</name>
<reference evidence="2 3" key="1">
    <citation type="journal article" date="2019" name="Nat. Commun.">
        <title>The antimicrobial potential of Streptomyces from insect microbiomes.</title>
        <authorList>
            <person name="Chevrette M.G."/>
            <person name="Carlson C.M."/>
            <person name="Ortega H.E."/>
            <person name="Thomas C."/>
            <person name="Ananiev G.E."/>
            <person name="Barns K.J."/>
            <person name="Book A.J."/>
            <person name="Cagnazzo J."/>
            <person name="Carlos C."/>
            <person name="Flanigan W."/>
            <person name="Grubbs K.J."/>
            <person name="Horn H.A."/>
            <person name="Hoffmann F.M."/>
            <person name="Klassen J.L."/>
            <person name="Knack J.J."/>
            <person name="Lewin G.R."/>
            <person name="McDonald B.R."/>
            <person name="Muller L."/>
            <person name="Melo W.G.P."/>
            <person name="Pinto-Tomas A.A."/>
            <person name="Schmitz A."/>
            <person name="Wendt-Pienkowski E."/>
            <person name="Wildman S."/>
            <person name="Zhao M."/>
            <person name="Zhang F."/>
            <person name="Bugni T.S."/>
            <person name="Andes D.R."/>
            <person name="Pupo M.T."/>
            <person name="Currie C.R."/>
        </authorList>
    </citation>
    <scope>NUCLEOTIDE SEQUENCE [LARGE SCALE GENOMIC DNA]</scope>
    <source>
        <strain evidence="2 3">SID5840</strain>
    </source>
</reference>
<evidence type="ECO:0000256" key="1">
    <source>
        <dbReference type="SAM" id="Phobius"/>
    </source>
</evidence>
<dbReference type="RefSeq" id="WP_161110122.1">
    <property type="nucleotide sequence ID" value="NZ_WWHY01000001.1"/>
</dbReference>
<feature type="transmembrane region" description="Helical" evidence="1">
    <location>
        <begin position="85"/>
        <end position="105"/>
    </location>
</feature>
<organism evidence="2 3">
    <name type="scientific">Nocardiopsis alba</name>
    <dbReference type="NCBI Taxonomy" id="53437"/>
    <lineage>
        <taxon>Bacteria</taxon>
        <taxon>Bacillati</taxon>
        <taxon>Actinomycetota</taxon>
        <taxon>Actinomycetes</taxon>
        <taxon>Streptosporangiales</taxon>
        <taxon>Nocardiopsidaceae</taxon>
        <taxon>Nocardiopsis</taxon>
    </lineage>
</organism>
<feature type="transmembrane region" description="Helical" evidence="1">
    <location>
        <begin position="54"/>
        <end position="73"/>
    </location>
</feature>
<comment type="caution">
    <text evidence="2">The sequence shown here is derived from an EMBL/GenBank/DDBJ whole genome shotgun (WGS) entry which is preliminary data.</text>
</comment>
<evidence type="ECO:0000313" key="3">
    <source>
        <dbReference type="Proteomes" id="UP000467124"/>
    </source>
</evidence>
<dbReference type="EMBL" id="WWHY01000001">
    <property type="protein sequence ID" value="MYR31079.1"/>
    <property type="molecule type" value="Genomic_DNA"/>
</dbReference>
<evidence type="ECO:0000313" key="2">
    <source>
        <dbReference type="EMBL" id="MYR31079.1"/>
    </source>
</evidence>
<sequence>MEKDITPRRTVSGREWTLRVAVLASVAALVWEFVTAGRLVTFDATALPLHNGGAYAVHVTAAVQLLAAAMVWFGAGRGSGVDLNVLLLSLAAFALGFVQAALGTYGPLQAHVPLALVLVALVVWAAVLAWSRRPAS</sequence>
<proteinExistence type="predicted"/>